<reference evidence="3 4" key="2">
    <citation type="submission" date="2024-05" db="EMBL/GenBank/DDBJ databases">
        <authorList>
            <person name="Chen Y."/>
            <person name="Shah S."/>
            <person name="Dougan E. K."/>
            <person name="Thang M."/>
            <person name="Chan C."/>
        </authorList>
    </citation>
    <scope>NUCLEOTIDE SEQUENCE [LARGE SCALE GENOMIC DNA]</scope>
</reference>
<proteinExistence type="predicted"/>
<dbReference type="EMBL" id="CAMXCT010003589">
    <property type="protein sequence ID" value="CAI4005252.1"/>
    <property type="molecule type" value="Genomic_DNA"/>
</dbReference>
<name>A0A9P1DAY6_9DINO</name>
<sequence>MSRSSRLGKSKKPKAATVSQPLAQGAVDTAVDTSLATWPEDCLLHQGLPNPMVYGPDGVWMEVSFLNSRIMESSYRTRPAKCPARGWHNDDVGRPLLDSTQVLLQKAKQVGHPRNGMLNPKGSGCGWGLQILHL</sequence>
<dbReference type="AlphaFoldDB" id="A0A9P1DAY6"/>
<evidence type="ECO:0000313" key="2">
    <source>
        <dbReference type="EMBL" id="CAI4005252.1"/>
    </source>
</evidence>
<feature type="compositionally biased region" description="Basic residues" evidence="1">
    <location>
        <begin position="1"/>
        <end position="14"/>
    </location>
</feature>
<reference evidence="2" key="1">
    <citation type="submission" date="2022-10" db="EMBL/GenBank/DDBJ databases">
        <authorList>
            <person name="Chen Y."/>
            <person name="Dougan E. K."/>
            <person name="Chan C."/>
            <person name="Rhodes N."/>
            <person name="Thang M."/>
        </authorList>
    </citation>
    <scope>NUCLEOTIDE SEQUENCE</scope>
</reference>
<evidence type="ECO:0000313" key="3">
    <source>
        <dbReference type="EMBL" id="CAL4792564.1"/>
    </source>
</evidence>
<dbReference type="EMBL" id="CAMXCT030003589">
    <property type="protein sequence ID" value="CAL4792564.1"/>
    <property type="molecule type" value="Genomic_DNA"/>
</dbReference>
<evidence type="ECO:0000313" key="4">
    <source>
        <dbReference type="Proteomes" id="UP001152797"/>
    </source>
</evidence>
<dbReference type="EMBL" id="CAMXCT020003589">
    <property type="protein sequence ID" value="CAL1158627.1"/>
    <property type="molecule type" value="Genomic_DNA"/>
</dbReference>
<feature type="region of interest" description="Disordered" evidence="1">
    <location>
        <begin position="1"/>
        <end position="21"/>
    </location>
</feature>
<gene>
    <name evidence="2" type="ORF">C1SCF055_LOCUS30991</name>
</gene>
<protein>
    <submittedName>
        <fullName evidence="3">Metacaspase-1</fullName>
    </submittedName>
</protein>
<comment type="caution">
    <text evidence="2">The sequence shown here is derived from an EMBL/GenBank/DDBJ whole genome shotgun (WGS) entry which is preliminary data.</text>
</comment>
<dbReference type="Proteomes" id="UP001152797">
    <property type="component" value="Unassembled WGS sequence"/>
</dbReference>
<accession>A0A9P1DAY6</accession>
<evidence type="ECO:0000256" key="1">
    <source>
        <dbReference type="SAM" id="MobiDB-lite"/>
    </source>
</evidence>
<organism evidence="2">
    <name type="scientific">Cladocopium goreaui</name>
    <dbReference type="NCBI Taxonomy" id="2562237"/>
    <lineage>
        <taxon>Eukaryota</taxon>
        <taxon>Sar</taxon>
        <taxon>Alveolata</taxon>
        <taxon>Dinophyceae</taxon>
        <taxon>Suessiales</taxon>
        <taxon>Symbiodiniaceae</taxon>
        <taxon>Cladocopium</taxon>
    </lineage>
</organism>
<keyword evidence="4" id="KW-1185">Reference proteome</keyword>